<feature type="signal peptide" evidence="1">
    <location>
        <begin position="1"/>
        <end position="18"/>
    </location>
</feature>
<name>A0A7L5DN88_9BACT</name>
<proteinExistence type="predicted"/>
<accession>A0A7L5DN88</accession>
<sequence length="201" mass="21880">MNALFLVVAAGLLTKALAQSPVVPSPDVQIKTAVLAAPDDKRAGATVYGYSAANEFIVLRKGTNELVCLTDDPAQKGLSVSCYHKDLDPFMERGRVLKKEGKKPAEILTIREQEVKARKLMMPSHPSTLYAYTAKAEDFTPETGDVKNGYLRYVVYIPYATAESTGLPLKPEAPGMPWIMDPGTHRAHIMINPPQSATASH</sequence>
<evidence type="ECO:0000313" key="3">
    <source>
        <dbReference type="Proteomes" id="UP000501128"/>
    </source>
</evidence>
<dbReference type="EMBL" id="CP051677">
    <property type="protein sequence ID" value="QJD78673.1"/>
    <property type="molecule type" value="Genomic_DNA"/>
</dbReference>
<dbReference type="KEGG" id="srho:HH216_09725"/>
<keyword evidence="1" id="KW-0732">Signal</keyword>
<protein>
    <submittedName>
        <fullName evidence="2">Uncharacterized protein</fullName>
    </submittedName>
</protein>
<dbReference type="RefSeq" id="WP_169550641.1">
    <property type="nucleotide sequence ID" value="NZ_CP051677.1"/>
</dbReference>
<dbReference type="AlphaFoldDB" id="A0A7L5DN88"/>
<organism evidence="2 3">
    <name type="scientific">Spirosoma rhododendri</name>
    <dbReference type="NCBI Taxonomy" id="2728024"/>
    <lineage>
        <taxon>Bacteria</taxon>
        <taxon>Pseudomonadati</taxon>
        <taxon>Bacteroidota</taxon>
        <taxon>Cytophagia</taxon>
        <taxon>Cytophagales</taxon>
        <taxon>Cytophagaceae</taxon>
        <taxon>Spirosoma</taxon>
    </lineage>
</organism>
<evidence type="ECO:0000313" key="2">
    <source>
        <dbReference type="EMBL" id="QJD78673.1"/>
    </source>
</evidence>
<evidence type="ECO:0000256" key="1">
    <source>
        <dbReference type="SAM" id="SignalP"/>
    </source>
</evidence>
<gene>
    <name evidence="2" type="ORF">HH216_09725</name>
</gene>
<feature type="chain" id="PRO_5029553154" evidence="1">
    <location>
        <begin position="19"/>
        <end position="201"/>
    </location>
</feature>
<keyword evidence="3" id="KW-1185">Reference proteome</keyword>
<reference evidence="2 3" key="1">
    <citation type="submission" date="2020-04" db="EMBL/GenBank/DDBJ databases">
        <title>Genome sequencing of novel species.</title>
        <authorList>
            <person name="Heo J."/>
            <person name="Kim S.-J."/>
            <person name="Kim J.-S."/>
            <person name="Hong S.-B."/>
            <person name="Kwon S.-W."/>
        </authorList>
    </citation>
    <scope>NUCLEOTIDE SEQUENCE [LARGE SCALE GENOMIC DNA]</scope>
    <source>
        <strain evidence="2 3">CJU-R4</strain>
    </source>
</reference>
<dbReference type="Proteomes" id="UP000501128">
    <property type="component" value="Chromosome"/>
</dbReference>